<feature type="compositionally biased region" description="Polar residues" evidence="1">
    <location>
        <begin position="47"/>
        <end position="63"/>
    </location>
</feature>
<sequence length="122" mass="12418">MLPLCASLHPVTEVHTRDLALLAAGTPSVRRPWMLSLGHLPSPSSSQTSGGVTNDPSSAGSNILGTGSSLSRKSSGASSAGSREDSGNSLLSSGVATGSSMGIPNHQPLTRRKKNRGQIETV</sequence>
<evidence type="ECO:0000313" key="2">
    <source>
        <dbReference type="EMBL" id="CAG6710265.1"/>
    </source>
</evidence>
<feature type="region of interest" description="Disordered" evidence="1">
    <location>
        <begin position="33"/>
        <end position="122"/>
    </location>
</feature>
<dbReference type="EMBL" id="HBUF01346839">
    <property type="protein sequence ID" value="CAG6710265.1"/>
    <property type="molecule type" value="Transcribed_RNA"/>
</dbReference>
<accession>A0A8D8USP3</accession>
<organism evidence="2">
    <name type="scientific">Cacopsylla melanoneura</name>
    <dbReference type="NCBI Taxonomy" id="428564"/>
    <lineage>
        <taxon>Eukaryota</taxon>
        <taxon>Metazoa</taxon>
        <taxon>Ecdysozoa</taxon>
        <taxon>Arthropoda</taxon>
        <taxon>Hexapoda</taxon>
        <taxon>Insecta</taxon>
        <taxon>Pterygota</taxon>
        <taxon>Neoptera</taxon>
        <taxon>Paraneoptera</taxon>
        <taxon>Hemiptera</taxon>
        <taxon>Sternorrhyncha</taxon>
        <taxon>Psylloidea</taxon>
        <taxon>Psyllidae</taxon>
        <taxon>Psyllinae</taxon>
        <taxon>Cacopsylla</taxon>
    </lineage>
</organism>
<evidence type="ECO:0000256" key="1">
    <source>
        <dbReference type="SAM" id="MobiDB-lite"/>
    </source>
</evidence>
<dbReference type="AlphaFoldDB" id="A0A8D8USP3"/>
<feature type="compositionally biased region" description="Low complexity" evidence="1">
    <location>
        <begin position="64"/>
        <end position="81"/>
    </location>
</feature>
<reference evidence="2" key="1">
    <citation type="submission" date="2021-05" db="EMBL/GenBank/DDBJ databases">
        <authorList>
            <person name="Alioto T."/>
            <person name="Alioto T."/>
            <person name="Gomez Garrido J."/>
        </authorList>
    </citation>
    <scope>NUCLEOTIDE SEQUENCE</scope>
</reference>
<name>A0A8D8USP3_9HEMI</name>
<proteinExistence type="predicted"/>
<protein>
    <submittedName>
        <fullName evidence="2">Uncharacterized protein</fullName>
    </submittedName>
</protein>
<feature type="compositionally biased region" description="Low complexity" evidence="1">
    <location>
        <begin position="35"/>
        <end position="46"/>
    </location>
</feature>
<feature type="compositionally biased region" description="Polar residues" evidence="1">
    <location>
        <begin position="88"/>
        <end position="102"/>
    </location>
</feature>